<comment type="caution">
    <text evidence="2">The sequence shown here is derived from an EMBL/GenBank/DDBJ whole genome shotgun (WGS) entry which is preliminary data.</text>
</comment>
<dbReference type="Gene3D" id="3.40.630.30">
    <property type="match status" value="1"/>
</dbReference>
<dbReference type="EMBL" id="JACGCI010000005">
    <property type="protein sequence ID" value="KAF6763795.1"/>
    <property type="molecule type" value="Genomic_DNA"/>
</dbReference>
<dbReference type="InterPro" id="IPR000182">
    <property type="entry name" value="GNAT_dom"/>
</dbReference>
<sequence length="235" mass="26301">MSTNTSGTFPLPQDLENDRIKLVPYIPSFHSEVFAELSKKYPETYKYIPWGHSEVQAAFDSETFLREHKWLLFAILDKTRPPSDHLVGSDGALAGTIAFIDCDPRNLSAELGAVLIFPPFQRTHVASNAVGLMLQYALNRPSEGGLGLRRVVWLANRLNEGSIRLAKRFRFQQEGVLRWHMYLEGGPAGNGKLLREEDPKPGCPGRDTALFSLCWDDWEGGGAKENSATVMLRIN</sequence>
<keyword evidence="2" id="KW-0012">Acyltransferase</keyword>
<accession>A0A8H6IDX5</accession>
<keyword evidence="3" id="KW-1185">Reference proteome</keyword>
<evidence type="ECO:0000313" key="3">
    <source>
        <dbReference type="Proteomes" id="UP000521943"/>
    </source>
</evidence>
<dbReference type="PANTHER" id="PTHR43441:SF5">
    <property type="entry name" value="FAMILY ACETYLTRANSFERASE, PUTATIVE-RELATED"/>
    <property type="match status" value="1"/>
</dbReference>
<dbReference type="PROSITE" id="PS51186">
    <property type="entry name" value="GNAT"/>
    <property type="match status" value="1"/>
</dbReference>
<reference evidence="2 3" key="1">
    <citation type="submission" date="2020-07" db="EMBL/GenBank/DDBJ databases">
        <title>Comparative genomics of pyrophilous fungi reveals a link between fire events and developmental genes.</title>
        <authorList>
            <consortium name="DOE Joint Genome Institute"/>
            <person name="Steindorff A.S."/>
            <person name="Carver A."/>
            <person name="Calhoun S."/>
            <person name="Stillman K."/>
            <person name="Liu H."/>
            <person name="Lipzen A."/>
            <person name="Pangilinan J."/>
            <person name="Labutti K."/>
            <person name="Bruns T.D."/>
            <person name="Grigoriev I.V."/>
        </authorList>
    </citation>
    <scope>NUCLEOTIDE SEQUENCE [LARGE SCALE GENOMIC DNA]</scope>
    <source>
        <strain evidence="2 3">CBS 144469</strain>
    </source>
</reference>
<gene>
    <name evidence="2" type="ORF">DFP72DRAFT_800590</name>
</gene>
<dbReference type="OrthoDB" id="41238at2759"/>
<dbReference type="GO" id="GO:0008999">
    <property type="term" value="F:protein-N-terminal-alanine acetyltransferase activity"/>
    <property type="evidence" value="ECO:0007669"/>
    <property type="project" value="TreeGrafter"/>
</dbReference>
<feature type="domain" description="N-acetyltransferase" evidence="1">
    <location>
        <begin position="20"/>
        <end position="189"/>
    </location>
</feature>
<dbReference type="PANTHER" id="PTHR43441">
    <property type="entry name" value="RIBOSOMAL-PROTEIN-SERINE ACETYLTRANSFERASE"/>
    <property type="match status" value="1"/>
</dbReference>
<dbReference type="Proteomes" id="UP000521943">
    <property type="component" value="Unassembled WGS sequence"/>
</dbReference>
<protein>
    <submittedName>
        <fullName evidence="2">Acyl-CoA N-acyltransferase</fullName>
    </submittedName>
</protein>
<dbReference type="SUPFAM" id="SSF55729">
    <property type="entry name" value="Acyl-CoA N-acyltransferases (Nat)"/>
    <property type="match status" value="1"/>
</dbReference>
<dbReference type="AlphaFoldDB" id="A0A8H6IDX5"/>
<evidence type="ECO:0000259" key="1">
    <source>
        <dbReference type="PROSITE" id="PS51186"/>
    </source>
</evidence>
<proteinExistence type="predicted"/>
<organism evidence="2 3">
    <name type="scientific">Ephemerocybe angulata</name>
    <dbReference type="NCBI Taxonomy" id="980116"/>
    <lineage>
        <taxon>Eukaryota</taxon>
        <taxon>Fungi</taxon>
        <taxon>Dikarya</taxon>
        <taxon>Basidiomycota</taxon>
        <taxon>Agaricomycotina</taxon>
        <taxon>Agaricomycetes</taxon>
        <taxon>Agaricomycetidae</taxon>
        <taxon>Agaricales</taxon>
        <taxon>Agaricineae</taxon>
        <taxon>Psathyrellaceae</taxon>
        <taxon>Ephemerocybe</taxon>
    </lineage>
</organism>
<dbReference type="InterPro" id="IPR051908">
    <property type="entry name" value="Ribosomal_N-acetyltransferase"/>
</dbReference>
<keyword evidence="2" id="KW-0808">Transferase</keyword>
<dbReference type="Pfam" id="PF13302">
    <property type="entry name" value="Acetyltransf_3"/>
    <property type="match status" value="1"/>
</dbReference>
<name>A0A8H6IDX5_9AGAR</name>
<evidence type="ECO:0000313" key="2">
    <source>
        <dbReference type="EMBL" id="KAF6763795.1"/>
    </source>
</evidence>
<dbReference type="GO" id="GO:1990189">
    <property type="term" value="F:protein N-terminal-serine acetyltransferase activity"/>
    <property type="evidence" value="ECO:0007669"/>
    <property type="project" value="TreeGrafter"/>
</dbReference>
<dbReference type="InterPro" id="IPR016181">
    <property type="entry name" value="Acyl_CoA_acyltransferase"/>
</dbReference>